<feature type="transmembrane region" description="Helical" evidence="9">
    <location>
        <begin position="155"/>
        <end position="177"/>
    </location>
</feature>
<evidence type="ECO:0000313" key="10">
    <source>
        <dbReference type="EMBL" id="MDD7968025.1"/>
    </source>
</evidence>
<keyword evidence="3" id="KW-0813">Transport</keyword>
<proteinExistence type="inferred from homology"/>
<comment type="caution">
    <text evidence="10">The sequence shown here is derived from an EMBL/GenBank/DDBJ whole genome shotgun (WGS) entry which is preliminary data.</text>
</comment>
<organism evidence="10 11">
    <name type="scientific">Actinomycetospora lemnae</name>
    <dbReference type="NCBI Taxonomy" id="3019891"/>
    <lineage>
        <taxon>Bacteria</taxon>
        <taxon>Bacillati</taxon>
        <taxon>Actinomycetota</taxon>
        <taxon>Actinomycetes</taxon>
        <taxon>Pseudonocardiales</taxon>
        <taxon>Pseudonocardiaceae</taxon>
        <taxon>Actinomycetospora</taxon>
    </lineage>
</organism>
<dbReference type="Proteomes" id="UP001300763">
    <property type="component" value="Unassembled WGS sequence"/>
</dbReference>
<evidence type="ECO:0000313" key="11">
    <source>
        <dbReference type="Proteomes" id="UP001300763"/>
    </source>
</evidence>
<dbReference type="Pfam" id="PF01594">
    <property type="entry name" value="AI-2E_transport"/>
    <property type="match status" value="1"/>
</dbReference>
<evidence type="ECO:0000256" key="9">
    <source>
        <dbReference type="SAM" id="Phobius"/>
    </source>
</evidence>
<dbReference type="RefSeq" id="WP_274202555.1">
    <property type="nucleotide sequence ID" value="NZ_JAQZAO010000010.1"/>
</dbReference>
<dbReference type="PANTHER" id="PTHR21716:SF53">
    <property type="entry name" value="PERMEASE PERM-RELATED"/>
    <property type="match status" value="1"/>
</dbReference>
<evidence type="ECO:0000256" key="5">
    <source>
        <dbReference type="ARBA" id="ARBA00022692"/>
    </source>
</evidence>
<evidence type="ECO:0000256" key="4">
    <source>
        <dbReference type="ARBA" id="ARBA00022475"/>
    </source>
</evidence>
<feature type="compositionally biased region" description="Basic and acidic residues" evidence="8">
    <location>
        <begin position="345"/>
        <end position="369"/>
    </location>
</feature>
<evidence type="ECO:0000256" key="6">
    <source>
        <dbReference type="ARBA" id="ARBA00022989"/>
    </source>
</evidence>
<feature type="transmembrane region" description="Helical" evidence="9">
    <location>
        <begin position="274"/>
        <end position="291"/>
    </location>
</feature>
<keyword evidence="6 9" id="KW-1133">Transmembrane helix</keyword>
<comment type="subcellular location">
    <subcellularLocation>
        <location evidence="1">Cell membrane</location>
        <topology evidence="1">Multi-pass membrane protein</topology>
    </subcellularLocation>
</comment>
<dbReference type="PANTHER" id="PTHR21716">
    <property type="entry name" value="TRANSMEMBRANE PROTEIN"/>
    <property type="match status" value="1"/>
</dbReference>
<feature type="transmembrane region" description="Helical" evidence="9">
    <location>
        <begin position="243"/>
        <end position="267"/>
    </location>
</feature>
<keyword evidence="7 9" id="KW-0472">Membrane</keyword>
<evidence type="ECO:0000256" key="2">
    <source>
        <dbReference type="ARBA" id="ARBA00009773"/>
    </source>
</evidence>
<feature type="transmembrane region" description="Helical" evidence="9">
    <location>
        <begin position="74"/>
        <end position="96"/>
    </location>
</feature>
<evidence type="ECO:0000256" key="8">
    <source>
        <dbReference type="SAM" id="MobiDB-lite"/>
    </source>
</evidence>
<feature type="transmembrane region" description="Helical" evidence="9">
    <location>
        <begin position="311"/>
        <end position="337"/>
    </location>
</feature>
<comment type="similarity">
    <text evidence="2">Belongs to the autoinducer-2 exporter (AI-2E) (TC 2.A.86) family.</text>
</comment>
<protein>
    <submittedName>
        <fullName evidence="10">AI-2E family transporter</fullName>
    </submittedName>
</protein>
<evidence type="ECO:0000256" key="7">
    <source>
        <dbReference type="ARBA" id="ARBA00023136"/>
    </source>
</evidence>
<evidence type="ECO:0000256" key="1">
    <source>
        <dbReference type="ARBA" id="ARBA00004651"/>
    </source>
</evidence>
<accession>A0ABT5SYT4</accession>
<feature type="transmembrane region" description="Helical" evidence="9">
    <location>
        <begin position="20"/>
        <end position="38"/>
    </location>
</feature>
<name>A0ABT5SYT4_9PSEU</name>
<feature type="region of interest" description="Disordered" evidence="8">
    <location>
        <begin position="344"/>
        <end position="380"/>
    </location>
</feature>
<gene>
    <name evidence="10" type="ORF">PGB27_21995</name>
</gene>
<keyword evidence="5 9" id="KW-0812">Transmembrane</keyword>
<reference evidence="10 11" key="1">
    <citation type="submission" date="2023-02" db="EMBL/GenBank/DDBJ databases">
        <title>Genome sequencing required for Actinomycetospora new species description.</title>
        <authorList>
            <person name="Saimee Y."/>
            <person name="Duangmal K."/>
        </authorList>
    </citation>
    <scope>NUCLEOTIDE SEQUENCE [LARGE SCALE GENOMIC DNA]</scope>
    <source>
        <strain evidence="10 11">DW7H6</strain>
    </source>
</reference>
<keyword evidence="11" id="KW-1185">Reference proteome</keyword>
<keyword evidence="4" id="KW-1003">Cell membrane</keyword>
<evidence type="ECO:0000256" key="3">
    <source>
        <dbReference type="ARBA" id="ARBA00022448"/>
    </source>
</evidence>
<sequence length="380" mass="39673">MTGGVEDPGRELVPRWFRRAVVVCAGLLVVGATVWVLGWIALQLALVTLSVATALLLAALLSPLARLLHRAMPAWLAAGLSVLLLVAAVGGTGYLLEQRIRGQLENLASSLTASIDSIRDWLVTGPLALRPEQVDEVRGRLVDALRAAAPSGVTAANTVISVLSGLLIALFVLFFFLKDGSGMWRSVVAVGPARHRERLEEAGRRGWETLSRYVRGVVVIALADAVLIGIGLVVLGVPLALTLSLLVFLGAFVPLLGATISGAAAVLVALVTRGPVIALLVLGVVLVVQNVEGNLLQPFVQSRAVKLHPVVILLSVTAGWVLFGVAGAVIAVPLVAVARSVTESLSHDQSAESRTEPAERAEPGTESDRAGASTALRDPP</sequence>
<feature type="transmembrane region" description="Helical" evidence="9">
    <location>
        <begin position="213"/>
        <end position="237"/>
    </location>
</feature>
<feature type="transmembrane region" description="Helical" evidence="9">
    <location>
        <begin position="44"/>
        <end position="62"/>
    </location>
</feature>
<dbReference type="EMBL" id="JAQZAO010000010">
    <property type="protein sequence ID" value="MDD7968025.1"/>
    <property type="molecule type" value="Genomic_DNA"/>
</dbReference>
<dbReference type="InterPro" id="IPR002549">
    <property type="entry name" value="AI-2E-like"/>
</dbReference>